<dbReference type="AlphaFoldDB" id="A0A0B2QHC5"/>
<reference evidence="1" key="1">
    <citation type="submission" date="2014-07" db="EMBL/GenBank/DDBJ databases">
        <title>Identification of a novel salt tolerance gene in wild soybean by whole-genome sequencing.</title>
        <authorList>
            <person name="Lam H.-M."/>
            <person name="Qi X."/>
            <person name="Li M.-W."/>
            <person name="Liu X."/>
            <person name="Xie M."/>
            <person name="Ni M."/>
            <person name="Xu X."/>
        </authorList>
    </citation>
    <scope>NUCLEOTIDE SEQUENCE [LARGE SCALE GENOMIC DNA]</scope>
    <source>
        <tissue evidence="1">Root</tissue>
    </source>
</reference>
<accession>A0A0B2QHC5</accession>
<name>A0A0B2QHC5_GLYSO</name>
<evidence type="ECO:0000313" key="1">
    <source>
        <dbReference type="EMBL" id="KHN19172.1"/>
    </source>
</evidence>
<protein>
    <submittedName>
        <fullName evidence="1">Uncharacterized protein</fullName>
    </submittedName>
</protein>
<proteinExistence type="predicted"/>
<dbReference type="EMBL" id="KN659298">
    <property type="protein sequence ID" value="KHN19172.1"/>
    <property type="molecule type" value="Genomic_DNA"/>
</dbReference>
<sequence>TQFLVHETINPKVVWPAGNLMVRLNERLYDCGKFQKVHMPFSQVVAACKNAHHEYMNYIHLVYTLKSVSNVYRGLFGELRNKTYWLPCHKPRICPNLEKKINSKGRVVSSHINTEMDIRELDQPK</sequence>
<dbReference type="Proteomes" id="UP000053555">
    <property type="component" value="Unassembled WGS sequence"/>
</dbReference>
<gene>
    <name evidence="1" type="ORF">glysoja_046655</name>
</gene>
<organism evidence="1">
    <name type="scientific">Glycine soja</name>
    <name type="common">Wild soybean</name>
    <dbReference type="NCBI Taxonomy" id="3848"/>
    <lineage>
        <taxon>Eukaryota</taxon>
        <taxon>Viridiplantae</taxon>
        <taxon>Streptophyta</taxon>
        <taxon>Embryophyta</taxon>
        <taxon>Tracheophyta</taxon>
        <taxon>Spermatophyta</taxon>
        <taxon>Magnoliopsida</taxon>
        <taxon>eudicotyledons</taxon>
        <taxon>Gunneridae</taxon>
        <taxon>Pentapetalae</taxon>
        <taxon>rosids</taxon>
        <taxon>fabids</taxon>
        <taxon>Fabales</taxon>
        <taxon>Fabaceae</taxon>
        <taxon>Papilionoideae</taxon>
        <taxon>50 kb inversion clade</taxon>
        <taxon>NPAAA clade</taxon>
        <taxon>indigoferoid/millettioid clade</taxon>
        <taxon>Phaseoleae</taxon>
        <taxon>Glycine</taxon>
        <taxon>Glycine subgen. Soja</taxon>
    </lineage>
</organism>
<feature type="non-terminal residue" evidence="1">
    <location>
        <position position="1"/>
    </location>
</feature>